<reference evidence="2" key="2">
    <citation type="submission" date="2020-09" db="EMBL/GenBank/DDBJ databases">
        <authorList>
            <person name="Sun Q."/>
            <person name="Zhou Y."/>
        </authorList>
    </citation>
    <scope>NUCLEOTIDE SEQUENCE</scope>
    <source>
        <strain evidence="2">CGMCC 4.7679</strain>
    </source>
</reference>
<dbReference type="AlphaFoldDB" id="A0A8H9J121"/>
<organism evidence="2 3">
    <name type="scientific">Amycolatopsis bartoniae</name>
    <dbReference type="NCBI Taxonomy" id="941986"/>
    <lineage>
        <taxon>Bacteria</taxon>
        <taxon>Bacillati</taxon>
        <taxon>Actinomycetota</taxon>
        <taxon>Actinomycetes</taxon>
        <taxon>Pseudonocardiales</taxon>
        <taxon>Pseudonocardiaceae</taxon>
        <taxon>Amycolatopsis</taxon>
    </lineage>
</organism>
<gene>
    <name evidence="2" type="ORF">GCM10017566_73630</name>
</gene>
<protein>
    <submittedName>
        <fullName evidence="2">Uncharacterized protein</fullName>
    </submittedName>
</protein>
<evidence type="ECO:0000313" key="2">
    <source>
        <dbReference type="EMBL" id="GHF89232.1"/>
    </source>
</evidence>
<comment type="caution">
    <text evidence="2">The sequence shown here is derived from an EMBL/GenBank/DDBJ whole genome shotgun (WGS) entry which is preliminary data.</text>
</comment>
<reference evidence="2" key="1">
    <citation type="journal article" date="2014" name="Int. J. Syst. Evol. Microbiol.">
        <title>Complete genome sequence of Corynebacterium casei LMG S-19264T (=DSM 44701T), isolated from a smear-ripened cheese.</title>
        <authorList>
            <consortium name="US DOE Joint Genome Institute (JGI-PGF)"/>
            <person name="Walter F."/>
            <person name="Albersmeier A."/>
            <person name="Kalinowski J."/>
            <person name="Ruckert C."/>
        </authorList>
    </citation>
    <scope>NUCLEOTIDE SEQUENCE</scope>
    <source>
        <strain evidence="2">CGMCC 4.7679</strain>
    </source>
</reference>
<dbReference type="EMBL" id="BNAV01000024">
    <property type="protein sequence ID" value="GHF89232.1"/>
    <property type="molecule type" value="Genomic_DNA"/>
</dbReference>
<evidence type="ECO:0000313" key="3">
    <source>
        <dbReference type="Proteomes" id="UP000658656"/>
    </source>
</evidence>
<accession>A0A8H9J121</accession>
<proteinExistence type="predicted"/>
<evidence type="ECO:0000256" key="1">
    <source>
        <dbReference type="SAM" id="MobiDB-lite"/>
    </source>
</evidence>
<sequence>MISHSRRLVLPGASGSIRTPRKMSGSAINRMEELIVAISTPSVVLDNAIHLYRGFRTAIAARACRSTLHHFP</sequence>
<keyword evidence="3" id="KW-1185">Reference proteome</keyword>
<feature type="region of interest" description="Disordered" evidence="1">
    <location>
        <begin position="1"/>
        <end position="22"/>
    </location>
</feature>
<dbReference type="Proteomes" id="UP000658656">
    <property type="component" value="Unassembled WGS sequence"/>
</dbReference>
<name>A0A8H9J121_9PSEU</name>